<accession>A0A9D1FF60</accession>
<name>A0A9D1FF60_9PROT</name>
<comment type="caution">
    <text evidence="4">The sequence shown here is derived from an EMBL/GenBank/DDBJ whole genome shotgun (WGS) entry which is preliminary data.</text>
</comment>
<dbReference type="EMBL" id="DVJI01000005">
    <property type="protein sequence ID" value="HIS70507.1"/>
    <property type="molecule type" value="Genomic_DNA"/>
</dbReference>
<dbReference type="InterPro" id="IPR038161">
    <property type="entry name" value="VirB9/CagX/TrbG_C_sf"/>
</dbReference>
<dbReference type="CDD" id="cd06911">
    <property type="entry name" value="VirB9_CagX_TrbG"/>
    <property type="match status" value="1"/>
</dbReference>
<comment type="similarity">
    <text evidence="1">Belongs to the TrbG/VirB9 family.</text>
</comment>
<dbReference type="Proteomes" id="UP000886742">
    <property type="component" value="Unassembled WGS sequence"/>
</dbReference>
<dbReference type="Gene3D" id="2.60.40.2500">
    <property type="match status" value="1"/>
</dbReference>
<evidence type="ECO:0000256" key="3">
    <source>
        <dbReference type="SAM" id="SignalP"/>
    </source>
</evidence>
<evidence type="ECO:0000256" key="2">
    <source>
        <dbReference type="ARBA" id="ARBA00022729"/>
    </source>
</evidence>
<evidence type="ECO:0000313" key="4">
    <source>
        <dbReference type="EMBL" id="HIS70507.1"/>
    </source>
</evidence>
<sequence>MTFAKAIKLNISVLCVAMLCGGAIAATGTNYGVQAAWDNPTANMAAGSLKPGYAQLSWSKGSVLPVKLRNGMTTLITLPNGEKIADAVIGNDGLFSIDATQGGNTMFITPVSSNQGSDTNLIVMGESGNQYVFYLRSEPSNSSEITYSQVDITLDGNAALPNATGATNAVGGSSSIFKKVSNASSTVGVDGEDYGWIKSMKIDPSEFRFDLDIFVPNPDDYVIAPERVWRDQIFTYIDFGDKVISMTQRPVVSLLIEGGESPVGFRTDGEDGRLLIVEAVGDMVLRSGQRLVCIKKREKPFLIADTASVMALAEANVAQSIMSGQSLNNIAYSADMNAINASVNGYTTTPMMIGNMPMGTTSGTYAPAGYALPAATYGTSTGGGSGVTMIPTERLTAGSYLPQSNIPLITSNQTGVAVELKSDTSVKALDDYWANLLAKFSGEDGQGILTPYKDMVFFAVDEQGVGDLGSDSSAARLYRLRIGPLSDVATAQSLCNKLLEFSGTSCSVVRVQ</sequence>
<dbReference type="InterPro" id="IPR033645">
    <property type="entry name" value="VirB9/CagX/TrbG_C"/>
</dbReference>
<gene>
    <name evidence="4" type="ORF">IAD02_00760</name>
</gene>
<dbReference type="InterPro" id="IPR010258">
    <property type="entry name" value="Conjugal_tfr_TrbG/VirB9/CagX"/>
</dbReference>
<evidence type="ECO:0000256" key="1">
    <source>
        <dbReference type="ARBA" id="ARBA00006135"/>
    </source>
</evidence>
<dbReference type="AlphaFoldDB" id="A0A9D1FF60"/>
<protein>
    <submittedName>
        <fullName evidence="4">TrbG/VirB9 family P-type conjugative transfer protein</fullName>
    </submittedName>
</protein>
<feature type="chain" id="PRO_5038931624" evidence="3">
    <location>
        <begin position="26"/>
        <end position="512"/>
    </location>
</feature>
<dbReference type="Pfam" id="PF03524">
    <property type="entry name" value="CagX"/>
    <property type="match status" value="1"/>
</dbReference>
<reference evidence="4" key="1">
    <citation type="submission" date="2020-10" db="EMBL/GenBank/DDBJ databases">
        <authorList>
            <person name="Gilroy R."/>
        </authorList>
    </citation>
    <scope>NUCLEOTIDE SEQUENCE</scope>
    <source>
        <strain evidence="4">ChiGjej3B3-5194</strain>
    </source>
</reference>
<feature type="signal peptide" evidence="3">
    <location>
        <begin position="1"/>
        <end position="25"/>
    </location>
</feature>
<proteinExistence type="inferred from homology"/>
<keyword evidence="2 3" id="KW-0732">Signal</keyword>
<reference evidence="4" key="2">
    <citation type="journal article" date="2021" name="PeerJ">
        <title>Extensive microbial diversity within the chicken gut microbiome revealed by metagenomics and culture.</title>
        <authorList>
            <person name="Gilroy R."/>
            <person name="Ravi A."/>
            <person name="Getino M."/>
            <person name="Pursley I."/>
            <person name="Horton D.L."/>
            <person name="Alikhan N.F."/>
            <person name="Baker D."/>
            <person name="Gharbi K."/>
            <person name="Hall N."/>
            <person name="Watson M."/>
            <person name="Adriaenssens E.M."/>
            <person name="Foster-Nyarko E."/>
            <person name="Jarju S."/>
            <person name="Secka A."/>
            <person name="Antonio M."/>
            <person name="Oren A."/>
            <person name="Chaudhuri R.R."/>
            <person name="La Ragione R."/>
            <person name="Hildebrand F."/>
            <person name="Pallen M.J."/>
        </authorList>
    </citation>
    <scope>NUCLEOTIDE SEQUENCE</scope>
    <source>
        <strain evidence="4">ChiGjej3B3-5194</strain>
    </source>
</reference>
<evidence type="ECO:0000313" key="5">
    <source>
        <dbReference type="Proteomes" id="UP000886742"/>
    </source>
</evidence>
<organism evidence="4 5">
    <name type="scientific">Candidatus Enterousia intestinigallinarum</name>
    <dbReference type="NCBI Taxonomy" id="2840790"/>
    <lineage>
        <taxon>Bacteria</taxon>
        <taxon>Pseudomonadati</taxon>
        <taxon>Pseudomonadota</taxon>
        <taxon>Alphaproteobacteria</taxon>
        <taxon>Candidatus Enterousia</taxon>
    </lineage>
</organism>